<accession>B7FNW8</accession>
<dbReference type="InterPro" id="IPR046341">
    <property type="entry name" value="SET_dom_sf"/>
</dbReference>
<dbReference type="InParanoid" id="B7FNW8"/>
<protein>
    <recommendedName>
        <fullName evidence="2">SET domain-containing protein</fullName>
    </recommendedName>
</protein>
<evidence type="ECO:0000256" key="1">
    <source>
        <dbReference type="SAM" id="SignalP"/>
    </source>
</evidence>
<feature type="signal peptide" evidence="1">
    <location>
        <begin position="1"/>
        <end position="22"/>
    </location>
</feature>
<evidence type="ECO:0000313" key="4">
    <source>
        <dbReference type="Proteomes" id="UP000000759"/>
    </source>
</evidence>
<dbReference type="EMBL" id="CM000605">
    <property type="protein sequence ID" value="EEC51071.1"/>
    <property type="molecule type" value="Genomic_DNA"/>
</dbReference>
<dbReference type="KEGG" id="pti:PHATRDRAFT_42606"/>
<dbReference type="SMART" id="SM00317">
    <property type="entry name" value="SET"/>
    <property type="match status" value="1"/>
</dbReference>
<sequence>MKSTTKLCFAILGALLIPPVEAAASEGDEPTSCRLWLAPSAVSTDRKPKFGLFAGATYSMDDIIPLSELAIPLSDFMEYPNRARSQYDSDILDFVQSFVWTSEYAGGRWEGNYSSTVFVPGIGILSNYHTGHSNVDWLQGAMRSHSRALPHPSRGAITPYYNMTLRAIRTIPAGMELFANFGEQWDGSFGDDAFQDKLTRWEYQDADKLLDKIVDFMDQFGDQMSETLKDDVLDFMLEKVLGTATGKRAKIIKSLIPAHPQKLQRVLDAGGTFVYRNRDLVKSPRWLEDNGICVDKMRGDTSTIPDAGRGAFATRKIAKDELIVPVPMIPVGNKALMDMYEFVENHDEEGRPTGLTYNFEKYRGQQLLVNYCFGHPESSLLLMPVGPLATLINHGSLRDKANAYLTWSKHTSVWNDHSLHDLHVHEVMNQEYPNIVMEIYAIRDIEEGEEIFIDYGAAWEQAWVEYKENWQASTLDGKWPLKAEDMNSIFLTKPFPINLQQDSSPYPDGVATACYIYIGEQTDGEAHENEDGLSIFPWIGPKSFEDYVGQVLTVCDLRGREESVEHGFVYMVRARLPGQDEVVEVKGVPHVAVTLVDQPYQADHHRPGAFRHPIAVEDQRWPQAWRDLRG</sequence>
<dbReference type="AlphaFoldDB" id="B7FNW8"/>
<dbReference type="GeneID" id="7196288"/>
<reference evidence="4" key="2">
    <citation type="submission" date="2008-08" db="EMBL/GenBank/DDBJ databases">
        <authorList>
            <consortium name="Diatom Consortium"/>
            <person name="Grigoriev I."/>
            <person name="Grimwood J."/>
            <person name="Kuo A."/>
            <person name="Otillar R.P."/>
            <person name="Salamov A."/>
            <person name="Detter J.C."/>
            <person name="Lindquist E."/>
            <person name="Shapiro H."/>
            <person name="Lucas S."/>
            <person name="Glavina del Rio T."/>
            <person name="Pitluck S."/>
            <person name="Rokhsar D."/>
            <person name="Bowler C."/>
        </authorList>
    </citation>
    <scope>GENOME REANNOTATION</scope>
    <source>
        <strain evidence="4">CCAP 1055/1</strain>
    </source>
</reference>
<dbReference type="InterPro" id="IPR001214">
    <property type="entry name" value="SET_dom"/>
</dbReference>
<dbReference type="Proteomes" id="UP000000759">
    <property type="component" value="Chromosome 1"/>
</dbReference>
<dbReference type="eggNOG" id="ENOG502SI70">
    <property type="taxonomic scope" value="Eukaryota"/>
</dbReference>
<dbReference type="Gene3D" id="2.170.270.10">
    <property type="entry name" value="SET domain"/>
    <property type="match status" value="1"/>
</dbReference>
<evidence type="ECO:0000259" key="2">
    <source>
        <dbReference type="PROSITE" id="PS50280"/>
    </source>
</evidence>
<dbReference type="Pfam" id="PF00856">
    <property type="entry name" value="SET"/>
    <property type="match status" value="1"/>
</dbReference>
<evidence type="ECO:0000313" key="3">
    <source>
        <dbReference type="EMBL" id="EEC51071.1"/>
    </source>
</evidence>
<feature type="chain" id="PRO_5002855125" description="SET domain-containing protein" evidence="1">
    <location>
        <begin position="23"/>
        <end position="630"/>
    </location>
</feature>
<dbReference type="OrthoDB" id="5560686at2759"/>
<dbReference type="SUPFAM" id="SSF82199">
    <property type="entry name" value="SET domain"/>
    <property type="match status" value="1"/>
</dbReference>
<dbReference type="RefSeq" id="XP_002176608.1">
    <property type="nucleotide sequence ID" value="XM_002176572.1"/>
</dbReference>
<gene>
    <name evidence="3" type="ORF">PHATRDRAFT_42606</name>
</gene>
<organism evidence="3 4">
    <name type="scientific">Phaeodactylum tricornutum (strain CCAP 1055/1)</name>
    <dbReference type="NCBI Taxonomy" id="556484"/>
    <lineage>
        <taxon>Eukaryota</taxon>
        <taxon>Sar</taxon>
        <taxon>Stramenopiles</taxon>
        <taxon>Ochrophyta</taxon>
        <taxon>Bacillariophyta</taxon>
        <taxon>Bacillariophyceae</taxon>
        <taxon>Bacillariophycidae</taxon>
        <taxon>Naviculales</taxon>
        <taxon>Phaeodactylaceae</taxon>
        <taxon>Phaeodactylum</taxon>
    </lineage>
</organism>
<reference evidence="3 4" key="1">
    <citation type="journal article" date="2008" name="Nature">
        <title>The Phaeodactylum genome reveals the evolutionary history of diatom genomes.</title>
        <authorList>
            <person name="Bowler C."/>
            <person name="Allen A.E."/>
            <person name="Badger J.H."/>
            <person name="Grimwood J."/>
            <person name="Jabbari K."/>
            <person name="Kuo A."/>
            <person name="Maheswari U."/>
            <person name="Martens C."/>
            <person name="Maumus F."/>
            <person name="Otillar R.P."/>
            <person name="Rayko E."/>
            <person name="Salamov A."/>
            <person name="Vandepoele K."/>
            <person name="Beszteri B."/>
            <person name="Gruber A."/>
            <person name="Heijde M."/>
            <person name="Katinka M."/>
            <person name="Mock T."/>
            <person name="Valentin K."/>
            <person name="Verret F."/>
            <person name="Berges J.A."/>
            <person name="Brownlee C."/>
            <person name="Cadoret J.P."/>
            <person name="Chiovitti A."/>
            <person name="Choi C.J."/>
            <person name="Coesel S."/>
            <person name="De Martino A."/>
            <person name="Detter J.C."/>
            <person name="Durkin C."/>
            <person name="Falciatore A."/>
            <person name="Fournet J."/>
            <person name="Haruta M."/>
            <person name="Huysman M.J."/>
            <person name="Jenkins B.D."/>
            <person name="Jiroutova K."/>
            <person name="Jorgensen R.E."/>
            <person name="Joubert Y."/>
            <person name="Kaplan A."/>
            <person name="Kroger N."/>
            <person name="Kroth P.G."/>
            <person name="La Roche J."/>
            <person name="Lindquist E."/>
            <person name="Lommer M."/>
            <person name="Martin-Jezequel V."/>
            <person name="Lopez P.J."/>
            <person name="Lucas S."/>
            <person name="Mangogna M."/>
            <person name="McGinnis K."/>
            <person name="Medlin L.K."/>
            <person name="Montsant A."/>
            <person name="Oudot-Le Secq M.P."/>
            <person name="Napoli C."/>
            <person name="Obornik M."/>
            <person name="Parker M.S."/>
            <person name="Petit J.L."/>
            <person name="Porcel B.M."/>
            <person name="Poulsen N."/>
            <person name="Robison M."/>
            <person name="Rychlewski L."/>
            <person name="Rynearson T.A."/>
            <person name="Schmutz J."/>
            <person name="Shapiro H."/>
            <person name="Siaut M."/>
            <person name="Stanley M."/>
            <person name="Sussman M.R."/>
            <person name="Taylor A.R."/>
            <person name="Vardi A."/>
            <person name="von Dassow P."/>
            <person name="Vyverman W."/>
            <person name="Willis A."/>
            <person name="Wyrwicz L.S."/>
            <person name="Rokhsar D.S."/>
            <person name="Weissenbach J."/>
            <person name="Armbrust E.V."/>
            <person name="Green B.R."/>
            <person name="Van de Peer Y."/>
            <person name="Grigoriev I.V."/>
        </authorList>
    </citation>
    <scope>NUCLEOTIDE SEQUENCE [LARGE SCALE GENOMIC DNA]</scope>
    <source>
        <strain evidence="3 4">CCAP 1055/1</strain>
    </source>
</reference>
<name>B7FNW8_PHATC</name>
<dbReference type="PROSITE" id="PS50280">
    <property type="entry name" value="SET"/>
    <property type="match status" value="1"/>
</dbReference>
<dbReference type="PaxDb" id="2850-Phatr42606"/>
<keyword evidence="4" id="KW-1185">Reference proteome</keyword>
<feature type="domain" description="SET" evidence="2">
    <location>
        <begin position="290"/>
        <end position="456"/>
    </location>
</feature>
<proteinExistence type="predicted"/>
<keyword evidence="1" id="KW-0732">Signal</keyword>
<dbReference type="HOGENOM" id="CLU_030622_0_0_1"/>